<name>A0A3A1WKR3_9HYPH</name>
<proteinExistence type="predicted"/>
<feature type="region of interest" description="Disordered" evidence="1">
    <location>
        <begin position="416"/>
        <end position="478"/>
    </location>
</feature>
<keyword evidence="3" id="KW-0969">Cilium</keyword>
<reference evidence="4" key="1">
    <citation type="submission" date="2018-09" db="EMBL/GenBank/DDBJ databases">
        <authorList>
            <person name="Tuo L."/>
        </authorList>
    </citation>
    <scope>NUCLEOTIDE SEQUENCE [LARGE SCALE GENOMIC DNA]</scope>
    <source>
        <strain evidence="4">M2BS4Y-1</strain>
    </source>
</reference>
<keyword evidence="3" id="KW-0966">Cell projection</keyword>
<gene>
    <name evidence="3" type="ORF">D3218_06055</name>
</gene>
<dbReference type="EMBL" id="QYRN01000003">
    <property type="protein sequence ID" value="RIY01888.1"/>
    <property type="molecule type" value="Genomic_DNA"/>
</dbReference>
<feature type="domain" description="Flagellar hook-length control protein-like C-terminal" evidence="2">
    <location>
        <begin position="340"/>
        <end position="409"/>
    </location>
</feature>
<feature type="compositionally biased region" description="Basic and acidic residues" evidence="1">
    <location>
        <begin position="251"/>
        <end position="261"/>
    </location>
</feature>
<keyword evidence="3" id="KW-0282">Flagellum</keyword>
<feature type="compositionally biased region" description="Low complexity" evidence="1">
    <location>
        <begin position="422"/>
        <end position="432"/>
    </location>
</feature>
<dbReference type="Gene3D" id="3.30.750.140">
    <property type="match status" value="1"/>
</dbReference>
<dbReference type="AlphaFoldDB" id="A0A3A1WKR3"/>
<evidence type="ECO:0000256" key="1">
    <source>
        <dbReference type="SAM" id="MobiDB-lite"/>
    </source>
</evidence>
<dbReference type="InterPro" id="IPR038610">
    <property type="entry name" value="FliK-like_C_sf"/>
</dbReference>
<feature type="region of interest" description="Disordered" evidence="1">
    <location>
        <begin position="249"/>
        <end position="270"/>
    </location>
</feature>
<evidence type="ECO:0000259" key="2">
    <source>
        <dbReference type="Pfam" id="PF02120"/>
    </source>
</evidence>
<dbReference type="InterPro" id="IPR021136">
    <property type="entry name" value="Flagellar_hook_control-like_C"/>
</dbReference>
<organism evidence="3 4">
    <name type="scientific">Aureimonas flava</name>
    <dbReference type="NCBI Taxonomy" id="2320271"/>
    <lineage>
        <taxon>Bacteria</taxon>
        <taxon>Pseudomonadati</taxon>
        <taxon>Pseudomonadota</taxon>
        <taxon>Alphaproteobacteria</taxon>
        <taxon>Hyphomicrobiales</taxon>
        <taxon>Aurantimonadaceae</taxon>
        <taxon>Aureimonas</taxon>
    </lineage>
</organism>
<feature type="region of interest" description="Disordered" evidence="1">
    <location>
        <begin position="1"/>
        <end position="153"/>
    </location>
</feature>
<feature type="compositionally biased region" description="Polar residues" evidence="1">
    <location>
        <begin position="443"/>
        <end position="459"/>
    </location>
</feature>
<sequence length="478" mass="47482">MKIDLSLAPLDKDGPARPSANADAERGAMGDAFGRAVRDAEGRRSANSNDRAGKATTDAGSAAATEAKDEGSDNASAAGDEAEASGEAGSEAAPMQSLLGALASLTAQKAAQPKGGAPAAEEAKEQSGVPATAEPDPGPIDASETPNGKGKGSMKLDVLRMETHFEPRQDGMVLVEGAGAASADAAGQADVTKTASGADAVAAKLADGAKLKSATAAAVMAGEGSASTASQDDGLPPMRFDEALARLGRAGGDRSGGETGRDGSAASQSALAELAARRSAAKGADAVAGSGTISAASPYNLAGQVAGPIMEALGDPGQASAPAASTTSDAHLRMRAGGGALKTLTIQLHPEHLGTVDVSLRLNEGRLTLELAASRSDTASMLLDDQASLRKLLEHAGFSLDDAAISVVTRDSGQIRTADGNAAGSQQRDAAGGQQGDGRSQTREQSGGSQEQPSRRQAPSRSADDTASATSRSGSTYL</sequence>
<dbReference type="CDD" id="cd17470">
    <property type="entry name" value="T3SS_Flik_C"/>
    <property type="match status" value="1"/>
</dbReference>
<protein>
    <submittedName>
        <fullName evidence="3">Flagellar hook-length control protein FliK</fullName>
    </submittedName>
</protein>
<feature type="compositionally biased region" description="Low complexity" evidence="1">
    <location>
        <begin position="73"/>
        <end position="93"/>
    </location>
</feature>
<feature type="compositionally biased region" description="Low complexity" evidence="1">
    <location>
        <begin position="107"/>
        <end position="120"/>
    </location>
</feature>
<dbReference type="RefSeq" id="WP_119539025.1">
    <property type="nucleotide sequence ID" value="NZ_QYRN01000003.1"/>
</dbReference>
<evidence type="ECO:0000313" key="4">
    <source>
        <dbReference type="Proteomes" id="UP000265750"/>
    </source>
</evidence>
<dbReference type="Pfam" id="PF02120">
    <property type="entry name" value="Flg_hook"/>
    <property type="match status" value="1"/>
</dbReference>
<dbReference type="OrthoDB" id="7676733at2"/>
<keyword evidence="4" id="KW-1185">Reference proteome</keyword>
<accession>A0A3A1WKR3</accession>
<feature type="compositionally biased region" description="Low complexity" evidence="1">
    <location>
        <begin position="465"/>
        <end position="478"/>
    </location>
</feature>
<comment type="caution">
    <text evidence="3">The sequence shown here is derived from an EMBL/GenBank/DDBJ whole genome shotgun (WGS) entry which is preliminary data.</text>
</comment>
<dbReference type="Proteomes" id="UP000265750">
    <property type="component" value="Unassembled WGS sequence"/>
</dbReference>
<evidence type="ECO:0000313" key="3">
    <source>
        <dbReference type="EMBL" id="RIY01888.1"/>
    </source>
</evidence>